<reference evidence="6" key="3">
    <citation type="submission" date="2025-09" db="UniProtKB">
        <authorList>
            <consortium name="Ensembl"/>
        </authorList>
    </citation>
    <scope>IDENTIFICATION</scope>
</reference>
<name>A0A452SFA4_URSAM</name>
<evidence type="ECO:0000256" key="1">
    <source>
        <dbReference type="ARBA" id="ARBA00004370"/>
    </source>
</evidence>
<dbReference type="STRING" id="9643.ENSUAMP00000031147"/>
<evidence type="ECO:0000259" key="5">
    <source>
        <dbReference type="Pfam" id="PF08427"/>
    </source>
</evidence>
<evidence type="ECO:0000256" key="4">
    <source>
        <dbReference type="ARBA" id="ARBA00023136"/>
    </source>
</evidence>
<reference evidence="7" key="1">
    <citation type="submission" date="2016-06" db="EMBL/GenBank/DDBJ databases">
        <title>De novo assembly and RNA-Seq shows season-dependent expression and editing in black bear kidneys.</title>
        <authorList>
            <person name="Korstanje R."/>
            <person name="Srivastava A."/>
            <person name="Sarsani V.K."/>
            <person name="Sheehan S.M."/>
            <person name="Seger R.L."/>
            <person name="Barter M.E."/>
            <person name="Lindqvist C."/>
            <person name="Brody L.C."/>
            <person name="Mullikin J.C."/>
        </authorList>
    </citation>
    <scope>NUCLEOTIDE SEQUENCE [LARGE SCALE GENOMIC DNA]</scope>
</reference>
<comment type="subcellular location">
    <subcellularLocation>
        <location evidence="1">Membrane</location>
    </subcellularLocation>
</comment>
<feature type="domain" description="Armadillo-like helical" evidence="5">
    <location>
        <begin position="56"/>
        <end position="105"/>
    </location>
</feature>
<dbReference type="PANTHER" id="PTHR13608">
    <property type="entry name" value="ARMADILLO-LIKE HELICAL DOMAIN-CONTAINING PROTEIN 3"/>
    <property type="match status" value="1"/>
</dbReference>
<evidence type="ECO:0000313" key="6">
    <source>
        <dbReference type="Ensembl" id="ENSUAMP00000031147.1"/>
    </source>
</evidence>
<dbReference type="InterPro" id="IPR013636">
    <property type="entry name" value="ARMH3_C"/>
</dbReference>
<organism evidence="6 7">
    <name type="scientific">Ursus americanus</name>
    <name type="common">American black bear</name>
    <name type="synonym">Euarctos americanus</name>
    <dbReference type="NCBI Taxonomy" id="9643"/>
    <lineage>
        <taxon>Eukaryota</taxon>
        <taxon>Metazoa</taxon>
        <taxon>Chordata</taxon>
        <taxon>Craniata</taxon>
        <taxon>Vertebrata</taxon>
        <taxon>Euteleostomi</taxon>
        <taxon>Mammalia</taxon>
        <taxon>Eutheria</taxon>
        <taxon>Laurasiatheria</taxon>
        <taxon>Carnivora</taxon>
        <taxon>Caniformia</taxon>
        <taxon>Ursidae</taxon>
        <taxon>Ursus</taxon>
    </lineage>
</organism>
<protein>
    <recommendedName>
        <fullName evidence="5">Armadillo-like helical domain-containing protein</fullName>
    </recommendedName>
</protein>
<dbReference type="AlphaFoldDB" id="A0A452SFA4"/>
<evidence type="ECO:0000256" key="2">
    <source>
        <dbReference type="ARBA" id="ARBA00022692"/>
    </source>
</evidence>
<dbReference type="GO" id="GO:0005829">
    <property type="term" value="C:cytosol"/>
    <property type="evidence" value="ECO:0007669"/>
    <property type="project" value="TreeGrafter"/>
</dbReference>
<dbReference type="GeneTree" id="ENSGT00390000002554"/>
<keyword evidence="3" id="KW-1133">Transmembrane helix</keyword>
<reference evidence="6" key="2">
    <citation type="submission" date="2025-08" db="UniProtKB">
        <authorList>
            <consortium name="Ensembl"/>
        </authorList>
    </citation>
    <scope>IDENTIFICATION</scope>
</reference>
<evidence type="ECO:0000256" key="3">
    <source>
        <dbReference type="ARBA" id="ARBA00022989"/>
    </source>
</evidence>
<dbReference type="GO" id="GO:0016020">
    <property type="term" value="C:membrane"/>
    <property type="evidence" value="ECO:0007669"/>
    <property type="project" value="UniProtKB-SubCell"/>
</dbReference>
<keyword evidence="4" id="KW-0472">Membrane</keyword>
<dbReference type="InterPro" id="IPR039868">
    <property type="entry name" value="ARMD3-like"/>
</dbReference>
<evidence type="ECO:0000313" key="7">
    <source>
        <dbReference type="Proteomes" id="UP000291022"/>
    </source>
</evidence>
<keyword evidence="7" id="KW-1185">Reference proteome</keyword>
<sequence>GIALCGQTFFWVISNEHSLWRCSSRLNPTQETAGGVWGPSDLGFEWPKSCLALDLPQVLEVVRANYDTLTLKLQDGLDQYERYSEQHKEAAFFKELVRSISTNVRRNLAFHTLSQEVLLKEFSTIS</sequence>
<keyword evidence="2" id="KW-0812">Transmembrane</keyword>
<proteinExistence type="predicted"/>
<dbReference type="Proteomes" id="UP000291022">
    <property type="component" value="Unassembled WGS sequence"/>
</dbReference>
<dbReference type="Pfam" id="PF08427">
    <property type="entry name" value="ARMH3_C"/>
    <property type="match status" value="1"/>
</dbReference>
<accession>A0A452SFA4</accession>
<dbReference type="PANTHER" id="PTHR13608:SF3">
    <property type="entry name" value="ARMADILLO-LIKE HELICAL DOMAIN-CONTAINING PROTEIN 3"/>
    <property type="match status" value="1"/>
</dbReference>
<dbReference type="Ensembl" id="ENSUAMT00000034749.1">
    <property type="protein sequence ID" value="ENSUAMP00000031147.1"/>
    <property type="gene ID" value="ENSUAMG00000023912.1"/>
</dbReference>